<evidence type="ECO:0000313" key="2">
    <source>
        <dbReference type="EMBL" id="RAK36881.1"/>
    </source>
</evidence>
<organism evidence="2 3">
    <name type="scientific">Actinoplanes lutulentus</name>
    <dbReference type="NCBI Taxonomy" id="1287878"/>
    <lineage>
        <taxon>Bacteria</taxon>
        <taxon>Bacillati</taxon>
        <taxon>Actinomycetota</taxon>
        <taxon>Actinomycetes</taxon>
        <taxon>Micromonosporales</taxon>
        <taxon>Micromonosporaceae</taxon>
        <taxon>Actinoplanes</taxon>
    </lineage>
</organism>
<protein>
    <submittedName>
        <fullName evidence="2">Uncharacterized protein</fullName>
    </submittedName>
</protein>
<gene>
    <name evidence="2" type="ORF">B0I29_107143</name>
</gene>
<comment type="caution">
    <text evidence="2">The sequence shown here is derived from an EMBL/GenBank/DDBJ whole genome shotgun (WGS) entry which is preliminary data.</text>
</comment>
<keyword evidence="1" id="KW-0472">Membrane</keyword>
<accession>A0A327ZC53</accession>
<evidence type="ECO:0000256" key="1">
    <source>
        <dbReference type="SAM" id="Phobius"/>
    </source>
</evidence>
<keyword evidence="3" id="KW-1185">Reference proteome</keyword>
<keyword evidence="1" id="KW-1133">Transmembrane helix</keyword>
<dbReference type="Proteomes" id="UP000249341">
    <property type="component" value="Unassembled WGS sequence"/>
</dbReference>
<dbReference type="AlphaFoldDB" id="A0A327ZC53"/>
<reference evidence="2 3" key="1">
    <citation type="submission" date="2018-06" db="EMBL/GenBank/DDBJ databases">
        <title>Genomic Encyclopedia of Type Strains, Phase III (KMG-III): the genomes of soil and plant-associated and newly described type strains.</title>
        <authorList>
            <person name="Whitman W."/>
        </authorList>
    </citation>
    <scope>NUCLEOTIDE SEQUENCE [LARGE SCALE GENOMIC DNA]</scope>
    <source>
        <strain evidence="2 3">CGMCC 4.7090</strain>
    </source>
</reference>
<name>A0A327ZC53_9ACTN</name>
<dbReference type="OrthoDB" id="4760555at2"/>
<evidence type="ECO:0000313" key="3">
    <source>
        <dbReference type="Proteomes" id="UP000249341"/>
    </source>
</evidence>
<keyword evidence="1" id="KW-0812">Transmembrane</keyword>
<feature type="transmembrane region" description="Helical" evidence="1">
    <location>
        <begin position="37"/>
        <end position="61"/>
    </location>
</feature>
<sequence length="394" mass="41224">MRLHEVVDLATSDAPPDSNTVDEIVGRGRKVQRRRRAAFAGAGAAFAVVAVSAAVSVPSIFGGTGQSTVTPPAAAPGTVAVAPASWAFPEDPFTFTFDAYDAGRWHVQAPIVTSTAYQIASVYLDGRESNDRAATDEEVDAMNDKLEKLKNGEAVPETPTIYAYLVLYRPGAFDPAKLAGATALTVDGKKAYQTGGDGNGSMYRRALAWEYAPDAYAVLESHSSEEIDPSADEMQKIVAGLKPSSSPAKAKLPFELDYVPAGYQPVETGTNAMSGLNGIAAARDGDFGGAIFSNTPPATSGLVEPFGGADGEDLPGSFQIFVVPQTNSNQTTGNTTIKCGNGFCTHRSPDGKTSIQVASGGRLSDAEMTKVLKGLKLADVKKPSTWFDASDALK</sequence>
<dbReference type="RefSeq" id="WP_146616808.1">
    <property type="nucleotide sequence ID" value="NZ_JACHWI010000001.1"/>
</dbReference>
<dbReference type="EMBL" id="QLMJ01000007">
    <property type="protein sequence ID" value="RAK36881.1"/>
    <property type="molecule type" value="Genomic_DNA"/>
</dbReference>
<proteinExistence type="predicted"/>